<feature type="region of interest" description="Disordered" evidence="1">
    <location>
        <begin position="204"/>
        <end position="224"/>
    </location>
</feature>
<dbReference type="OrthoDB" id="2186822at2"/>
<feature type="non-terminal residue" evidence="2">
    <location>
        <position position="1"/>
    </location>
</feature>
<sequence>TIGGGAVVDKAVPSMAQGMKQFGINVNMGSDGTLAMPFFNKAEDQVSKAAGKGSGTASKLSREELQSAVEDYTLKIEKGVEKGEPVRYVTYADGTKNKVVNGKYADRVNPLSNVRYDDNGFPVFDEWSKFEYTLDKPKYLESDTVQFKEATNALKEEIEKNPAMKEHFTPKQLADINKGKKKIKGLTWHHHQDSGRLQLVPTEVHQPTSHTGGRAIWGGGEEYR</sequence>
<dbReference type="RefSeq" id="WP_140413654.1">
    <property type="nucleotide sequence ID" value="NZ_FPAA01000019.1"/>
</dbReference>
<organism evidence="2 3">
    <name type="scientific">Marininema halotolerans</name>
    <dbReference type="NCBI Taxonomy" id="1155944"/>
    <lineage>
        <taxon>Bacteria</taxon>
        <taxon>Bacillati</taxon>
        <taxon>Bacillota</taxon>
        <taxon>Bacilli</taxon>
        <taxon>Bacillales</taxon>
        <taxon>Thermoactinomycetaceae</taxon>
        <taxon>Marininema</taxon>
    </lineage>
</organism>
<dbReference type="AlphaFoldDB" id="A0A1I6USH7"/>
<dbReference type="EMBL" id="FPAA01000019">
    <property type="protein sequence ID" value="SFT04274.1"/>
    <property type="molecule type" value="Genomic_DNA"/>
</dbReference>
<feature type="compositionally biased region" description="Gly residues" evidence="1">
    <location>
        <begin position="215"/>
        <end position="224"/>
    </location>
</feature>
<reference evidence="3" key="1">
    <citation type="submission" date="2016-10" db="EMBL/GenBank/DDBJ databases">
        <authorList>
            <person name="Varghese N."/>
            <person name="Submissions S."/>
        </authorList>
    </citation>
    <scope>NUCLEOTIDE SEQUENCE [LARGE SCALE GENOMIC DNA]</scope>
    <source>
        <strain evidence="3">DSM 45789</strain>
    </source>
</reference>
<proteinExistence type="predicted"/>
<evidence type="ECO:0000313" key="2">
    <source>
        <dbReference type="EMBL" id="SFT04274.1"/>
    </source>
</evidence>
<dbReference type="Proteomes" id="UP000198660">
    <property type="component" value="Unassembled WGS sequence"/>
</dbReference>
<name>A0A1I6USH7_9BACL</name>
<gene>
    <name evidence="2" type="ORF">SAMN05444972_11953</name>
</gene>
<keyword evidence="3" id="KW-1185">Reference proteome</keyword>
<evidence type="ECO:0000313" key="3">
    <source>
        <dbReference type="Proteomes" id="UP000198660"/>
    </source>
</evidence>
<accession>A0A1I6USH7</accession>
<evidence type="ECO:0000256" key="1">
    <source>
        <dbReference type="SAM" id="MobiDB-lite"/>
    </source>
</evidence>
<dbReference type="Pfam" id="PF12639">
    <property type="entry name" value="Colicin-DNase"/>
    <property type="match status" value="1"/>
</dbReference>
<protein>
    <submittedName>
        <fullName evidence="2">DNase/tRNase domain of colicin-like bacteriocin</fullName>
    </submittedName>
</protein>